<dbReference type="Proteomes" id="UP000792457">
    <property type="component" value="Unassembled WGS sequence"/>
</dbReference>
<dbReference type="GO" id="GO:0035336">
    <property type="term" value="P:long-chain fatty-acyl-CoA metabolic process"/>
    <property type="evidence" value="ECO:0007669"/>
    <property type="project" value="TreeGrafter"/>
</dbReference>
<comment type="similarity">
    <text evidence="1">Belongs to the fatty acyl-CoA reductase family.</text>
</comment>
<comment type="catalytic activity">
    <reaction evidence="1">
        <text>a long-chain fatty acyl-CoA + 2 NADPH + 2 H(+) = a long-chain primary fatty alcohol + 2 NADP(+) + CoA</text>
        <dbReference type="Rhea" id="RHEA:52716"/>
        <dbReference type="ChEBI" id="CHEBI:15378"/>
        <dbReference type="ChEBI" id="CHEBI:57287"/>
        <dbReference type="ChEBI" id="CHEBI:57783"/>
        <dbReference type="ChEBI" id="CHEBI:58349"/>
        <dbReference type="ChEBI" id="CHEBI:77396"/>
        <dbReference type="ChEBI" id="CHEBI:83139"/>
        <dbReference type="EC" id="1.2.1.84"/>
    </reaction>
</comment>
<accession>A0A8K0P1Y3</accession>
<dbReference type="InterPro" id="IPR036291">
    <property type="entry name" value="NAD(P)-bd_dom_sf"/>
</dbReference>
<proteinExistence type="inferred from homology"/>
<keyword evidence="1" id="KW-0444">Lipid biosynthesis</keyword>
<dbReference type="GO" id="GO:0102965">
    <property type="term" value="F:alcohol-forming long-chain fatty acyl-CoA reductase activity"/>
    <property type="evidence" value="ECO:0007669"/>
    <property type="project" value="UniProtKB-EC"/>
</dbReference>
<evidence type="ECO:0000313" key="4">
    <source>
        <dbReference type="Proteomes" id="UP000792457"/>
    </source>
</evidence>
<dbReference type="Gene3D" id="3.40.50.720">
    <property type="entry name" value="NAD(P)-binding Rossmann-like Domain"/>
    <property type="match status" value="1"/>
</dbReference>
<evidence type="ECO:0000256" key="1">
    <source>
        <dbReference type="RuleBase" id="RU363097"/>
    </source>
</evidence>
<comment type="function">
    <text evidence="1">Catalyzes the reduction of fatty acyl-CoA to fatty alcohols.</text>
</comment>
<gene>
    <name evidence="3" type="ORF">J437_LFUL010157</name>
</gene>
<comment type="caution">
    <text evidence="3">The sequence shown here is derived from an EMBL/GenBank/DDBJ whole genome shotgun (WGS) entry which is preliminary data.</text>
</comment>
<dbReference type="EMBL" id="KZ308495">
    <property type="protein sequence ID" value="KAG8230556.1"/>
    <property type="molecule type" value="Genomic_DNA"/>
</dbReference>
<dbReference type="SUPFAM" id="SSF51735">
    <property type="entry name" value="NAD(P)-binding Rossmann-fold domains"/>
    <property type="match status" value="1"/>
</dbReference>
<feature type="non-terminal residue" evidence="3">
    <location>
        <position position="114"/>
    </location>
</feature>
<dbReference type="PANTHER" id="PTHR11011:SF45">
    <property type="entry name" value="FATTY ACYL-COA REDUCTASE CG8306-RELATED"/>
    <property type="match status" value="1"/>
</dbReference>
<dbReference type="InterPro" id="IPR013120">
    <property type="entry name" value="FAR_NAD-bd"/>
</dbReference>
<dbReference type="AlphaFoldDB" id="A0A8K0P1Y3"/>
<keyword evidence="1" id="KW-0560">Oxidoreductase</keyword>
<dbReference type="GO" id="GO:0080019">
    <property type="term" value="F:alcohol-forming very long-chain fatty acyl-CoA reductase activity"/>
    <property type="evidence" value="ECO:0007669"/>
    <property type="project" value="InterPro"/>
</dbReference>
<dbReference type="EC" id="1.2.1.84" evidence="1"/>
<keyword evidence="1" id="KW-0521">NADP</keyword>
<name>A0A8K0P1Y3_LADFU</name>
<dbReference type="GO" id="GO:0005777">
    <property type="term" value="C:peroxisome"/>
    <property type="evidence" value="ECO:0007669"/>
    <property type="project" value="TreeGrafter"/>
</dbReference>
<dbReference type="OrthoDB" id="429813at2759"/>
<reference evidence="3" key="2">
    <citation type="submission" date="2017-10" db="EMBL/GenBank/DDBJ databases">
        <title>Ladona fulva Genome sequencing and assembly.</title>
        <authorList>
            <person name="Murali S."/>
            <person name="Richards S."/>
            <person name="Bandaranaike D."/>
            <person name="Bellair M."/>
            <person name="Blankenburg K."/>
            <person name="Chao H."/>
            <person name="Dinh H."/>
            <person name="Doddapaneni H."/>
            <person name="Dugan-Rocha S."/>
            <person name="Elkadiri S."/>
            <person name="Gnanaolivu R."/>
            <person name="Hernandez B."/>
            <person name="Skinner E."/>
            <person name="Javaid M."/>
            <person name="Lee S."/>
            <person name="Li M."/>
            <person name="Ming W."/>
            <person name="Munidasa M."/>
            <person name="Muniz J."/>
            <person name="Nguyen L."/>
            <person name="Hughes D."/>
            <person name="Osuji N."/>
            <person name="Pu L.-L."/>
            <person name="Puazo M."/>
            <person name="Qu C."/>
            <person name="Quiroz J."/>
            <person name="Raj R."/>
            <person name="Weissenberger G."/>
            <person name="Xin Y."/>
            <person name="Zou X."/>
            <person name="Han Y."/>
            <person name="Worley K."/>
            <person name="Muzny D."/>
            <person name="Gibbs R."/>
        </authorList>
    </citation>
    <scope>NUCLEOTIDE SEQUENCE</scope>
    <source>
        <strain evidence="3">Sampled in the wild</strain>
    </source>
</reference>
<dbReference type="InterPro" id="IPR026055">
    <property type="entry name" value="FAR"/>
</dbReference>
<protein>
    <recommendedName>
        <fullName evidence="1">Fatty acyl-CoA reductase</fullName>
        <ecNumber evidence="1">1.2.1.84</ecNumber>
    </recommendedName>
</protein>
<keyword evidence="1" id="KW-0443">Lipid metabolism</keyword>
<evidence type="ECO:0000313" key="3">
    <source>
        <dbReference type="EMBL" id="KAG8230556.1"/>
    </source>
</evidence>
<evidence type="ECO:0000259" key="2">
    <source>
        <dbReference type="Pfam" id="PF07993"/>
    </source>
</evidence>
<organism evidence="3 4">
    <name type="scientific">Ladona fulva</name>
    <name type="common">Scarce chaser dragonfly</name>
    <name type="synonym">Libellula fulva</name>
    <dbReference type="NCBI Taxonomy" id="123851"/>
    <lineage>
        <taxon>Eukaryota</taxon>
        <taxon>Metazoa</taxon>
        <taxon>Ecdysozoa</taxon>
        <taxon>Arthropoda</taxon>
        <taxon>Hexapoda</taxon>
        <taxon>Insecta</taxon>
        <taxon>Pterygota</taxon>
        <taxon>Palaeoptera</taxon>
        <taxon>Odonata</taxon>
        <taxon>Epiprocta</taxon>
        <taxon>Anisoptera</taxon>
        <taxon>Libelluloidea</taxon>
        <taxon>Libellulidae</taxon>
        <taxon>Ladona</taxon>
    </lineage>
</organism>
<dbReference type="PANTHER" id="PTHR11011">
    <property type="entry name" value="MALE STERILITY PROTEIN 2-RELATED"/>
    <property type="match status" value="1"/>
</dbReference>
<feature type="domain" description="Thioester reductase (TE)" evidence="2">
    <location>
        <begin position="36"/>
        <end position="95"/>
    </location>
</feature>
<keyword evidence="4" id="KW-1185">Reference proteome</keyword>
<dbReference type="Pfam" id="PF07993">
    <property type="entry name" value="NAD_binding_4"/>
    <property type="match status" value="1"/>
</dbReference>
<reference evidence="3" key="1">
    <citation type="submission" date="2013-04" db="EMBL/GenBank/DDBJ databases">
        <authorList>
            <person name="Qu J."/>
            <person name="Murali S.C."/>
            <person name="Bandaranaike D."/>
            <person name="Bellair M."/>
            <person name="Blankenburg K."/>
            <person name="Chao H."/>
            <person name="Dinh H."/>
            <person name="Doddapaneni H."/>
            <person name="Downs B."/>
            <person name="Dugan-Rocha S."/>
            <person name="Elkadiri S."/>
            <person name="Gnanaolivu R.D."/>
            <person name="Hernandez B."/>
            <person name="Javaid M."/>
            <person name="Jayaseelan J.C."/>
            <person name="Lee S."/>
            <person name="Li M."/>
            <person name="Ming W."/>
            <person name="Munidasa M."/>
            <person name="Muniz J."/>
            <person name="Nguyen L."/>
            <person name="Ongeri F."/>
            <person name="Osuji N."/>
            <person name="Pu L.-L."/>
            <person name="Puazo M."/>
            <person name="Qu C."/>
            <person name="Quiroz J."/>
            <person name="Raj R."/>
            <person name="Weissenberger G."/>
            <person name="Xin Y."/>
            <person name="Zou X."/>
            <person name="Han Y."/>
            <person name="Richards S."/>
            <person name="Worley K."/>
            <person name="Muzny D."/>
            <person name="Gibbs R."/>
        </authorList>
    </citation>
    <scope>NUCLEOTIDE SEQUENCE</scope>
    <source>
        <strain evidence="3">Sampled in the wild</strain>
    </source>
</reference>
<sequence>MVTFSNGVSAASVEGVFSAAMSSEIARFFSGQSLLLTGATGFVGRALLFKLLKSCPQLQRVYVVVRRKKKKSAQERVREILEEARILTNSNLSKVFFAANGLQPIHGYNADNCY</sequence>